<feature type="transmembrane region" description="Helical" evidence="9">
    <location>
        <begin position="308"/>
        <end position="326"/>
    </location>
</feature>
<dbReference type="Pfam" id="PF00999">
    <property type="entry name" value="Na_H_Exchanger"/>
    <property type="match status" value="1"/>
</dbReference>
<evidence type="ECO:0000256" key="6">
    <source>
        <dbReference type="ARBA" id="ARBA00022989"/>
    </source>
</evidence>
<dbReference type="GO" id="GO:0015297">
    <property type="term" value="F:antiporter activity"/>
    <property type="evidence" value="ECO:0007669"/>
    <property type="project" value="UniProtKB-KW"/>
</dbReference>
<evidence type="ECO:0000256" key="9">
    <source>
        <dbReference type="SAM" id="Phobius"/>
    </source>
</evidence>
<keyword evidence="6 9" id="KW-1133">Transmembrane helix</keyword>
<dbReference type="RefSeq" id="WP_128198397.1">
    <property type="nucleotide sequence ID" value="NZ_SACT01000003.1"/>
</dbReference>
<gene>
    <name evidence="11" type="ORF">ENE75_11210</name>
</gene>
<feature type="transmembrane region" description="Helical" evidence="9">
    <location>
        <begin position="119"/>
        <end position="138"/>
    </location>
</feature>
<dbReference type="OrthoDB" id="643057at2"/>
<feature type="transmembrane region" description="Helical" evidence="9">
    <location>
        <begin position="278"/>
        <end position="296"/>
    </location>
</feature>
<keyword evidence="5 9" id="KW-0812">Transmembrane</keyword>
<evidence type="ECO:0000259" key="10">
    <source>
        <dbReference type="Pfam" id="PF00999"/>
    </source>
</evidence>
<dbReference type="Gene3D" id="1.20.1530.20">
    <property type="match status" value="1"/>
</dbReference>
<dbReference type="GO" id="GO:1902600">
    <property type="term" value="P:proton transmembrane transport"/>
    <property type="evidence" value="ECO:0007669"/>
    <property type="project" value="InterPro"/>
</dbReference>
<evidence type="ECO:0000256" key="4">
    <source>
        <dbReference type="ARBA" id="ARBA00022475"/>
    </source>
</evidence>
<dbReference type="InterPro" id="IPR006153">
    <property type="entry name" value="Cation/H_exchanger_TM"/>
</dbReference>
<feature type="transmembrane region" description="Helical" evidence="9">
    <location>
        <begin position="88"/>
        <end position="113"/>
    </location>
</feature>
<feature type="transmembrane region" description="Helical" evidence="9">
    <location>
        <begin position="158"/>
        <end position="177"/>
    </location>
</feature>
<feature type="domain" description="Cation/H+ exchanger transmembrane" evidence="10">
    <location>
        <begin position="13"/>
        <end position="382"/>
    </location>
</feature>
<name>A0A437JVG2_9BURK</name>
<keyword evidence="4" id="KW-1003">Cell membrane</keyword>
<organism evidence="11 12">
    <name type="scientific">Rubrivivax albus</name>
    <dbReference type="NCBI Taxonomy" id="2499835"/>
    <lineage>
        <taxon>Bacteria</taxon>
        <taxon>Pseudomonadati</taxon>
        <taxon>Pseudomonadota</taxon>
        <taxon>Betaproteobacteria</taxon>
        <taxon>Burkholderiales</taxon>
        <taxon>Sphaerotilaceae</taxon>
        <taxon>Rubrivivax</taxon>
    </lineage>
</organism>
<feature type="transmembrane region" description="Helical" evidence="9">
    <location>
        <begin position="236"/>
        <end position="257"/>
    </location>
</feature>
<keyword evidence="12" id="KW-1185">Reference proteome</keyword>
<evidence type="ECO:0000256" key="5">
    <source>
        <dbReference type="ARBA" id="ARBA00022692"/>
    </source>
</evidence>
<sequence>MGTETLMIGLSVAVLVSYWFSHLGRVLRFPSVVFLLIAGLVLREVSDARDATVLLPPGLLPVLGTIGLILIVLEGGLDLNLKPGRRKFLLATFGAATMGVLLTTAVLAAAFHYGLKLDWPLATLMAVPFGVISSAVAIPSSEVLVDEDREYVIYESSWSDIIGVMLFNAVLLAVATGGRGATINFFAGGLTVLVMGALIGLAVFWLVGHLEGHVKFLPLIFALILVYAGAKALHLSPLLIVLILGLMLNNPHLFLRFKVFERLHSPDYRSELDKLKHLTAEATFFVRTFFFLLLGYSTDMSTLADGRTWLVASVIVAAIFLLRWPVMKLLSLGRGVRPLLWAAPRGLITVLLFYSLPAGMVPEAFPPGALILVVLLSCVIMAFGFRADAGRKTAPVDDEIVRRVDARAAPPH</sequence>
<feature type="transmembrane region" description="Helical" evidence="9">
    <location>
        <begin position="54"/>
        <end position="76"/>
    </location>
</feature>
<evidence type="ECO:0000313" key="12">
    <source>
        <dbReference type="Proteomes" id="UP000288178"/>
    </source>
</evidence>
<dbReference type="GO" id="GO:0005886">
    <property type="term" value="C:plasma membrane"/>
    <property type="evidence" value="ECO:0007669"/>
    <property type="project" value="UniProtKB-SubCell"/>
</dbReference>
<dbReference type="EMBL" id="SACT01000003">
    <property type="protein sequence ID" value="RVT51396.1"/>
    <property type="molecule type" value="Genomic_DNA"/>
</dbReference>
<evidence type="ECO:0000256" key="1">
    <source>
        <dbReference type="ARBA" id="ARBA00004651"/>
    </source>
</evidence>
<dbReference type="Proteomes" id="UP000288178">
    <property type="component" value="Unassembled WGS sequence"/>
</dbReference>
<keyword evidence="2" id="KW-0813">Transport</keyword>
<dbReference type="InterPro" id="IPR038770">
    <property type="entry name" value="Na+/solute_symporter_sf"/>
</dbReference>
<proteinExistence type="predicted"/>
<dbReference type="AlphaFoldDB" id="A0A437JVG2"/>
<evidence type="ECO:0000256" key="2">
    <source>
        <dbReference type="ARBA" id="ARBA00022448"/>
    </source>
</evidence>
<feature type="transmembrane region" description="Helical" evidence="9">
    <location>
        <begin position="26"/>
        <end position="42"/>
    </location>
</feature>
<keyword evidence="3" id="KW-0050">Antiport</keyword>
<comment type="caution">
    <text evidence="11">The sequence shown here is derived from an EMBL/GenBank/DDBJ whole genome shotgun (WGS) entry which is preliminary data.</text>
</comment>
<evidence type="ECO:0000256" key="8">
    <source>
        <dbReference type="ARBA" id="ARBA00023136"/>
    </source>
</evidence>
<keyword evidence="7" id="KW-0406">Ion transport</keyword>
<keyword evidence="8 9" id="KW-0472">Membrane</keyword>
<accession>A0A437JVG2</accession>
<evidence type="ECO:0000256" key="7">
    <source>
        <dbReference type="ARBA" id="ARBA00023065"/>
    </source>
</evidence>
<evidence type="ECO:0000313" key="11">
    <source>
        <dbReference type="EMBL" id="RVT51396.1"/>
    </source>
</evidence>
<comment type="subcellular location">
    <subcellularLocation>
        <location evidence="1">Cell membrane</location>
        <topology evidence="1">Multi-pass membrane protein</topology>
    </subcellularLocation>
</comment>
<dbReference type="PANTHER" id="PTHR32507:SF0">
    <property type="entry name" value="NA(+)_H(+) ANTIPORTER 2-RELATED"/>
    <property type="match status" value="1"/>
</dbReference>
<feature type="transmembrane region" description="Helical" evidence="9">
    <location>
        <begin position="368"/>
        <end position="385"/>
    </location>
</feature>
<protein>
    <submittedName>
        <fullName evidence="11">Sodium:proton exchanger</fullName>
    </submittedName>
</protein>
<dbReference type="PANTHER" id="PTHR32507">
    <property type="entry name" value="NA(+)/H(+) ANTIPORTER 1"/>
    <property type="match status" value="1"/>
</dbReference>
<reference evidence="11 12" key="1">
    <citation type="submission" date="2019-01" db="EMBL/GenBank/DDBJ databases">
        <authorList>
            <person name="Chen W.-M."/>
        </authorList>
    </citation>
    <scope>NUCLEOTIDE SEQUENCE [LARGE SCALE GENOMIC DNA]</scope>
    <source>
        <strain evidence="11 12">ICH-3</strain>
    </source>
</reference>
<evidence type="ECO:0000256" key="3">
    <source>
        <dbReference type="ARBA" id="ARBA00022449"/>
    </source>
</evidence>
<feature type="transmembrane region" description="Helical" evidence="9">
    <location>
        <begin position="338"/>
        <end position="356"/>
    </location>
</feature>
<feature type="transmembrane region" description="Helical" evidence="9">
    <location>
        <begin position="183"/>
        <end position="207"/>
    </location>
</feature>